<protein>
    <submittedName>
        <fullName evidence="1">Uncharacterized protein</fullName>
    </submittedName>
</protein>
<comment type="caution">
    <text evidence="1">The sequence shown here is derived from an EMBL/GenBank/DDBJ whole genome shotgun (WGS) entry which is preliminary data.</text>
</comment>
<feature type="non-terminal residue" evidence="1">
    <location>
        <position position="1"/>
    </location>
</feature>
<dbReference type="Proteomes" id="UP001341840">
    <property type="component" value="Unassembled WGS sequence"/>
</dbReference>
<gene>
    <name evidence="1" type="ORF">PIB30_103782</name>
</gene>
<organism evidence="1 2">
    <name type="scientific">Stylosanthes scabra</name>
    <dbReference type="NCBI Taxonomy" id="79078"/>
    <lineage>
        <taxon>Eukaryota</taxon>
        <taxon>Viridiplantae</taxon>
        <taxon>Streptophyta</taxon>
        <taxon>Embryophyta</taxon>
        <taxon>Tracheophyta</taxon>
        <taxon>Spermatophyta</taxon>
        <taxon>Magnoliopsida</taxon>
        <taxon>eudicotyledons</taxon>
        <taxon>Gunneridae</taxon>
        <taxon>Pentapetalae</taxon>
        <taxon>rosids</taxon>
        <taxon>fabids</taxon>
        <taxon>Fabales</taxon>
        <taxon>Fabaceae</taxon>
        <taxon>Papilionoideae</taxon>
        <taxon>50 kb inversion clade</taxon>
        <taxon>dalbergioids sensu lato</taxon>
        <taxon>Dalbergieae</taxon>
        <taxon>Pterocarpus clade</taxon>
        <taxon>Stylosanthes</taxon>
    </lineage>
</organism>
<name>A0ABU6QYS0_9FABA</name>
<accession>A0ABU6QYS0</accession>
<reference evidence="1 2" key="1">
    <citation type="journal article" date="2023" name="Plants (Basel)">
        <title>Bridging the Gap: Combining Genomics and Transcriptomics Approaches to Understand Stylosanthes scabra, an Orphan Legume from the Brazilian Caatinga.</title>
        <authorList>
            <person name="Ferreira-Neto J.R.C."/>
            <person name="da Silva M.D."/>
            <person name="Binneck E."/>
            <person name="de Melo N.F."/>
            <person name="da Silva R.H."/>
            <person name="de Melo A.L.T.M."/>
            <person name="Pandolfi V."/>
            <person name="Bustamante F.O."/>
            <person name="Brasileiro-Vidal A.C."/>
            <person name="Benko-Iseppon A.M."/>
        </authorList>
    </citation>
    <scope>NUCLEOTIDE SEQUENCE [LARGE SCALE GENOMIC DNA]</scope>
    <source>
        <tissue evidence="1">Leaves</tissue>
    </source>
</reference>
<proteinExistence type="predicted"/>
<sequence length="80" mass="8490">LANTNTSIAITQAITSNVKQMHMMHVCPTANELIRSVIGPTRPGPVANCWTTCSGSKRDITTILASYPRHVINNPGASGT</sequence>
<keyword evidence="2" id="KW-1185">Reference proteome</keyword>
<evidence type="ECO:0000313" key="2">
    <source>
        <dbReference type="Proteomes" id="UP001341840"/>
    </source>
</evidence>
<dbReference type="EMBL" id="JASCZI010003445">
    <property type="protein sequence ID" value="MED6116819.1"/>
    <property type="molecule type" value="Genomic_DNA"/>
</dbReference>
<evidence type="ECO:0000313" key="1">
    <source>
        <dbReference type="EMBL" id="MED6116819.1"/>
    </source>
</evidence>